<dbReference type="Proteomes" id="UP000516046">
    <property type="component" value="Chromosome"/>
</dbReference>
<reference evidence="1 2" key="1">
    <citation type="submission" date="2020-08" db="EMBL/GenBank/DDBJ databases">
        <authorList>
            <person name="Ren C."/>
            <person name="Gu Y."/>
            <person name="Xu Y."/>
        </authorList>
    </citation>
    <scope>NUCLEOTIDE SEQUENCE [LARGE SCALE GENOMIC DNA]</scope>
    <source>
        <strain evidence="1 2">LBM18003</strain>
    </source>
</reference>
<dbReference type="AlphaFoldDB" id="A0A7G9WGA1"/>
<sequence length="144" mass="16544">MATPENQKKISWLSRFRKSEAELSRLYDEQARWRAKAEKVTQRISPMPPGTPSGNRVQDAVERISAVESSINHEIMEQCKERDEVTAAINTVPNATLRMVLKMRYIDGMTFEQIAVSMNYTFRHIIRLHGQALHVLFCPTKNAV</sequence>
<gene>
    <name evidence="1" type="ORF">H6X83_12420</name>
</gene>
<dbReference type="Pfam" id="PF07374">
    <property type="entry name" value="DUF1492"/>
    <property type="match status" value="1"/>
</dbReference>
<organism evidence="1 2">
    <name type="scientific">Caproicibacterium amylolyticum</name>
    <dbReference type="NCBI Taxonomy" id="2766537"/>
    <lineage>
        <taxon>Bacteria</taxon>
        <taxon>Bacillati</taxon>
        <taxon>Bacillota</taxon>
        <taxon>Clostridia</taxon>
        <taxon>Eubacteriales</taxon>
        <taxon>Oscillospiraceae</taxon>
        <taxon>Caproicibacterium</taxon>
    </lineage>
</organism>
<dbReference type="KEGG" id="caml:H6X83_12420"/>
<protein>
    <submittedName>
        <fullName evidence="1">DUF1492 domain-containing protein</fullName>
    </submittedName>
</protein>
<name>A0A7G9WGA1_9FIRM</name>
<keyword evidence="2" id="KW-1185">Reference proteome</keyword>
<evidence type="ECO:0000313" key="1">
    <source>
        <dbReference type="EMBL" id="QNO17713.1"/>
    </source>
</evidence>
<evidence type="ECO:0000313" key="2">
    <source>
        <dbReference type="Proteomes" id="UP000516046"/>
    </source>
</evidence>
<dbReference type="RefSeq" id="WP_212506777.1">
    <property type="nucleotide sequence ID" value="NZ_CP060696.1"/>
</dbReference>
<dbReference type="Gene3D" id="1.20.140.160">
    <property type="match status" value="1"/>
</dbReference>
<dbReference type="EMBL" id="CP060696">
    <property type="protein sequence ID" value="QNO17713.1"/>
    <property type="molecule type" value="Genomic_DNA"/>
</dbReference>
<dbReference type="InterPro" id="IPR010861">
    <property type="entry name" value="DUF1492"/>
</dbReference>
<dbReference type="SUPFAM" id="SSF88659">
    <property type="entry name" value="Sigma3 and sigma4 domains of RNA polymerase sigma factors"/>
    <property type="match status" value="1"/>
</dbReference>
<accession>A0A7G9WGA1</accession>
<dbReference type="InterPro" id="IPR013324">
    <property type="entry name" value="RNA_pol_sigma_r3/r4-like"/>
</dbReference>
<proteinExistence type="predicted"/>